<dbReference type="GO" id="GO:0005886">
    <property type="term" value="C:plasma membrane"/>
    <property type="evidence" value="ECO:0007669"/>
    <property type="project" value="UniProtKB-SubCell"/>
</dbReference>
<feature type="transmembrane region" description="Helical" evidence="8">
    <location>
        <begin position="221"/>
        <end position="238"/>
    </location>
</feature>
<comment type="similarity">
    <text evidence="2">Belongs to the GSP F family.</text>
</comment>
<dbReference type="PANTHER" id="PTHR30012">
    <property type="entry name" value="GENERAL SECRETION PATHWAY PROTEIN"/>
    <property type="match status" value="1"/>
</dbReference>
<evidence type="ECO:0000256" key="7">
    <source>
        <dbReference type="SAM" id="MobiDB-lite"/>
    </source>
</evidence>
<evidence type="ECO:0000256" key="5">
    <source>
        <dbReference type="ARBA" id="ARBA00022989"/>
    </source>
</evidence>
<dbReference type="KEGG" id="soa:G3M56_011435"/>
<dbReference type="InterPro" id="IPR018076">
    <property type="entry name" value="T2SS_GspF_dom"/>
</dbReference>
<evidence type="ECO:0000256" key="4">
    <source>
        <dbReference type="ARBA" id="ARBA00022692"/>
    </source>
</evidence>
<dbReference type="Proteomes" id="UP000475117">
    <property type="component" value="Chromosome"/>
</dbReference>
<dbReference type="InterPro" id="IPR042094">
    <property type="entry name" value="T2SS_GspF_sf"/>
</dbReference>
<sequence length="406" mass="44747">MPPLNQVPSSAPKPVAPKPVTPKPPKGAAKEQTAEGSAPKKEKKSLASKEIEIFGPKKIKMPEKELIKFYRGMASMLRSQINTGDALKYYAHGMTNRPVADKVIGIQEAITAGVPIHEAFRKSELFDDTTIGLVQAGTESGQLDQAFTAVAHRIKTAHEFKVKVRKAIAVPLVVISLLIFAFIMSQVKIVPQVEEMLMQVAQEPDAFTGLIFKMSHFTQEWWSTIVIAIVIAVVAIVFSEGLRTIITNIAMSKWRLLRNLIMGLRQMTFLGTMHMLHSNGINLAKAIQTAASSVKGTPMHDELKEAANKYQETGLPVSEAFKKFTSCDPQVSHMLFIGERAASIDTQLKMLSEMYEEDTRAYMEDFTAALNLVVLIVAVILIATVFIGTFLPIFLMGPKMMQGGNM</sequence>
<evidence type="ECO:0000256" key="3">
    <source>
        <dbReference type="ARBA" id="ARBA00022475"/>
    </source>
</evidence>
<keyword evidence="5 8" id="KW-1133">Transmembrane helix</keyword>
<feature type="region of interest" description="Disordered" evidence="7">
    <location>
        <begin position="1"/>
        <end position="46"/>
    </location>
</feature>
<evidence type="ECO:0000256" key="1">
    <source>
        <dbReference type="ARBA" id="ARBA00004651"/>
    </source>
</evidence>
<evidence type="ECO:0000259" key="9">
    <source>
        <dbReference type="Pfam" id="PF00482"/>
    </source>
</evidence>
<feature type="transmembrane region" description="Helical" evidence="8">
    <location>
        <begin position="168"/>
        <end position="187"/>
    </location>
</feature>
<dbReference type="InterPro" id="IPR003004">
    <property type="entry name" value="GspF/PilC"/>
</dbReference>
<keyword evidence="3" id="KW-1003">Cell membrane</keyword>
<evidence type="ECO:0000256" key="2">
    <source>
        <dbReference type="ARBA" id="ARBA00005745"/>
    </source>
</evidence>
<accession>A0A6B3L9W4</accession>
<comment type="subcellular location">
    <subcellularLocation>
        <location evidence="1">Cell membrane</location>
        <topology evidence="1">Multi-pass membrane protein</topology>
    </subcellularLocation>
</comment>
<feature type="compositionally biased region" description="Pro residues" evidence="7">
    <location>
        <begin position="14"/>
        <end position="25"/>
    </location>
</feature>
<dbReference type="Gene3D" id="1.20.81.30">
    <property type="entry name" value="Type II secretion system (T2SS), domain F"/>
    <property type="match status" value="2"/>
</dbReference>
<keyword evidence="4 8" id="KW-0812">Transmembrane</keyword>
<feature type="transmembrane region" description="Helical" evidence="8">
    <location>
        <begin position="372"/>
        <end position="396"/>
    </location>
</feature>
<feature type="domain" description="Type II secretion system protein GspF" evidence="9">
    <location>
        <begin position="69"/>
        <end position="184"/>
    </location>
</feature>
<dbReference type="Pfam" id="PF00482">
    <property type="entry name" value="T2SSF"/>
    <property type="match status" value="2"/>
</dbReference>
<gene>
    <name evidence="10" type="ORF">G3M56_011435</name>
</gene>
<dbReference type="AlphaFoldDB" id="A0A6B3L9W4"/>
<evidence type="ECO:0000256" key="6">
    <source>
        <dbReference type="ARBA" id="ARBA00023136"/>
    </source>
</evidence>
<evidence type="ECO:0000313" key="10">
    <source>
        <dbReference type="EMBL" id="QQL44487.1"/>
    </source>
</evidence>
<dbReference type="PANTHER" id="PTHR30012:SF0">
    <property type="entry name" value="TYPE II SECRETION SYSTEM PROTEIN F-RELATED"/>
    <property type="match status" value="1"/>
</dbReference>
<keyword evidence="6 8" id="KW-0472">Membrane</keyword>
<evidence type="ECO:0000313" key="11">
    <source>
        <dbReference type="Proteomes" id="UP000475117"/>
    </source>
</evidence>
<organism evidence="10 11">
    <name type="scientific">Sulfuriroseicoccus oceanibius</name>
    <dbReference type="NCBI Taxonomy" id="2707525"/>
    <lineage>
        <taxon>Bacteria</taxon>
        <taxon>Pseudomonadati</taxon>
        <taxon>Verrucomicrobiota</taxon>
        <taxon>Verrucomicrobiia</taxon>
        <taxon>Verrucomicrobiales</taxon>
        <taxon>Verrucomicrobiaceae</taxon>
        <taxon>Sulfuriroseicoccus</taxon>
    </lineage>
</organism>
<dbReference type="RefSeq" id="WP_164363631.1">
    <property type="nucleotide sequence ID" value="NZ_CP066776.1"/>
</dbReference>
<feature type="compositionally biased region" description="Basic and acidic residues" evidence="7">
    <location>
        <begin position="28"/>
        <end position="46"/>
    </location>
</feature>
<protein>
    <submittedName>
        <fullName evidence="10">Type II secretion system F family protein</fullName>
    </submittedName>
</protein>
<dbReference type="EMBL" id="CP066776">
    <property type="protein sequence ID" value="QQL44487.1"/>
    <property type="molecule type" value="Genomic_DNA"/>
</dbReference>
<reference evidence="10 11" key="1">
    <citation type="submission" date="2020-12" db="EMBL/GenBank/DDBJ databases">
        <title>Sulforoseuscoccus oceanibium gen. nov., sp. nov., a representative of the phylum Verrucomicrobia with special cytoplasmic membrane, and proposal of Sulforoseuscoccusaceae fam. nov.</title>
        <authorList>
            <person name="Xi F."/>
        </authorList>
    </citation>
    <scope>NUCLEOTIDE SEQUENCE [LARGE SCALE GENOMIC DNA]</scope>
    <source>
        <strain evidence="10 11">T37</strain>
    </source>
</reference>
<evidence type="ECO:0000256" key="8">
    <source>
        <dbReference type="SAM" id="Phobius"/>
    </source>
</evidence>
<keyword evidence="11" id="KW-1185">Reference proteome</keyword>
<feature type="domain" description="Type II secretion system protein GspF" evidence="9">
    <location>
        <begin position="269"/>
        <end position="392"/>
    </location>
</feature>
<name>A0A6B3L9W4_9BACT</name>
<proteinExistence type="inferred from homology"/>